<proteinExistence type="predicted"/>
<accession>A0A2G5DWS4</accession>
<dbReference type="Proteomes" id="UP000230069">
    <property type="component" value="Unassembled WGS sequence"/>
</dbReference>
<protein>
    <submittedName>
        <fullName evidence="1">Uncharacterized protein</fullName>
    </submittedName>
</protein>
<evidence type="ECO:0000313" key="1">
    <source>
        <dbReference type="EMBL" id="PIA47962.1"/>
    </source>
</evidence>
<evidence type="ECO:0000313" key="2">
    <source>
        <dbReference type="Proteomes" id="UP000230069"/>
    </source>
</evidence>
<gene>
    <name evidence="1" type="ORF">AQUCO_01400513v1</name>
</gene>
<name>A0A2G5DWS4_AQUCA</name>
<keyword evidence="2" id="KW-1185">Reference proteome</keyword>
<organism evidence="1 2">
    <name type="scientific">Aquilegia coerulea</name>
    <name type="common">Rocky mountain columbine</name>
    <dbReference type="NCBI Taxonomy" id="218851"/>
    <lineage>
        <taxon>Eukaryota</taxon>
        <taxon>Viridiplantae</taxon>
        <taxon>Streptophyta</taxon>
        <taxon>Embryophyta</taxon>
        <taxon>Tracheophyta</taxon>
        <taxon>Spermatophyta</taxon>
        <taxon>Magnoliopsida</taxon>
        <taxon>Ranunculales</taxon>
        <taxon>Ranunculaceae</taxon>
        <taxon>Thalictroideae</taxon>
        <taxon>Aquilegia</taxon>
    </lineage>
</organism>
<dbReference type="EMBL" id="KZ305031">
    <property type="protein sequence ID" value="PIA47962.1"/>
    <property type="molecule type" value="Genomic_DNA"/>
</dbReference>
<sequence length="85" mass="9540">MSDFVVVADQFSSSSLHLFSSLSIYLYKLNLSFTFSSLHVFILEFLSPTISLISTWTVSIDQQRDEPSLGGVANHCYSIHLTVYS</sequence>
<dbReference type="InParanoid" id="A0A2G5DWS4"/>
<dbReference type="AlphaFoldDB" id="A0A2G5DWS4"/>
<reference evidence="1 2" key="1">
    <citation type="submission" date="2017-09" db="EMBL/GenBank/DDBJ databases">
        <title>WGS assembly of Aquilegia coerulea Goldsmith.</title>
        <authorList>
            <person name="Hodges S."/>
            <person name="Kramer E."/>
            <person name="Nordborg M."/>
            <person name="Tomkins J."/>
            <person name="Borevitz J."/>
            <person name="Derieg N."/>
            <person name="Yan J."/>
            <person name="Mihaltcheva S."/>
            <person name="Hayes R.D."/>
            <person name="Rokhsar D."/>
        </authorList>
    </citation>
    <scope>NUCLEOTIDE SEQUENCE [LARGE SCALE GENOMIC DNA]</scope>
    <source>
        <strain evidence="2">cv. Goldsmith</strain>
    </source>
</reference>